<accession>A0ABQ9L652</accession>
<evidence type="ECO:0000313" key="1">
    <source>
        <dbReference type="EMBL" id="KAJ9159002.1"/>
    </source>
</evidence>
<sequence length="128" mass="15473">MRRSGERGRGELQRRNYPWVNFRSASQLARQIPFPSLIRLYSVIFFRLETENPTEREEEPWLSLTKLVYFFWNYRKSDPPPPLWNAKLPLQLLVLVRNRRRERESASTFRCAKAAIKVTRTLNFFFHL</sequence>
<reference evidence="1" key="1">
    <citation type="journal article" date="2023" name="Plant Biotechnol. J.">
        <title>Chromosome-level wild Hevea brasiliensis genome provides new tools for genomic-assisted breeding and valuable loci to elevate rubber yield.</title>
        <authorList>
            <person name="Cheng H."/>
            <person name="Song X."/>
            <person name="Hu Y."/>
            <person name="Wu T."/>
            <person name="Yang Q."/>
            <person name="An Z."/>
            <person name="Feng S."/>
            <person name="Deng Z."/>
            <person name="Wu W."/>
            <person name="Zeng X."/>
            <person name="Tu M."/>
            <person name="Wang X."/>
            <person name="Huang H."/>
        </authorList>
    </citation>
    <scope>NUCLEOTIDE SEQUENCE</scope>
    <source>
        <strain evidence="1">MT/VB/25A 57/8</strain>
    </source>
</reference>
<keyword evidence="2" id="KW-1185">Reference proteome</keyword>
<dbReference type="EMBL" id="JARPOI010000014">
    <property type="protein sequence ID" value="KAJ9159002.1"/>
    <property type="molecule type" value="Genomic_DNA"/>
</dbReference>
<evidence type="ECO:0000313" key="2">
    <source>
        <dbReference type="Proteomes" id="UP001174677"/>
    </source>
</evidence>
<proteinExistence type="predicted"/>
<protein>
    <submittedName>
        <fullName evidence="1">Uncharacterized protein</fullName>
    </submittedName>
</protein>
<comment type="caution">
    <text evidence="1">The sequence shown here is derived from an EMBL/GenBank/DDBJ whole genome shotgun (WGS) entry which is preliminary data.</text>
</comment>
<organism evidence="1 2">
    <name type="scientific">Hevea brasiliensis</name>
    <name type="common">Para rubber tree</name>
    <name type="synonym">Siphonia brasiliensis</name>
    <dbReference type="NCBI Taxonomy" id="3981"/>
    <lineage>
        <taxon>Eukaryota</taxon>
        <taxon>Viridiplantae</taxon>
        <taxon>Streptophyta</taxon>
        <taxon>Embryophyta</taxon>
        <taxon>Tracheophyta</taxon>
        <taxon>Spermatophyta</taxon>
        <taxon>Magnoliopsida</taxon>
        <taxon>eudicotyledons</taxon>
        <taxon>Gunneridae</taxon>
        <taxon>Pentapetalae</taxon>
        <taxon>rosids</taxon>
        <taxon>fabids</taxon>
        <taxon>Malpighiales</taxon>
        <taxon>Euphorbiaceae</taxon>
        <taxon>Crotonoideae</taxon>
        <taxon>Micrandreae</taxon>
        <taxon>Hevea</taxon>
    </lineage>
</organism>
<dbReference type="Proteomes" id="UP001174677">
    <property type="component" value="Chromosome 14"/>
</dbReference>
<gene>
    <name evidence="1" type="ORF">P3X46_024538</name>
</gene>
<name>A0ABQ9L652_HEVBR</name>